<evidence type="ECO:0000313" key="2">
    <source>
        <dbReference type="EMBL" id="SFC82314.1"/>
    </source>
</evidence>
<evidence type="ECO:0000256" key="1">
    <source>
        <dbReference type="SAM" id="Phobius"/>
    </source>
</evidence>
<dbReference type="Proteomes" id="UP000198832">
    <property type="component" value="Unassembled WGS sequence"/>
</dbReference>
<keyword evidence="3" id="KW-1185">Reference proteome</keyword>
<keyword evidence="1" id="KW-0472">Membrane</keyword>
<dbReference type="EMBL" id="FOLB01000012">
    <property type="protein sequence ID" value="SFC82314.1"/>
    <property type="molecule type" value="Genomic_DNA"/>
</dbReference>
<dbReference type="AlphaFoldDB" id="A0A1I1MAD5"/>
<dbReference type="InterPro" id="IPR021214">
    <property type="entry name" value="DUF2568"/>
</dbReference>
<feature type="transmembrane region" description="Helical" evidence="1">
    <location>
        <begin position="33"/>
        <end position="51"/>
    </location>
</feature>
<protein>
    <recommendedName>
        <fullName evidence="4">DUF2568 domain-containing protein</fullName>
    </recommendedName>
</protein>
<proteinExistence type="predicted"/>
<dbReference type="RefSeq" id="WP_091125440.1">
    <property type="nucleotide sequence ID" value="NZ_FOLB01000012.1"/>
</dbReference>
<evidence type="ECO:0008006" key="4">
    <source>
        <dbReference type="Google" id="ProtNLM"/>
    </source>
</evidence>
<name>A0A1I1MAD5_9ACTN</name>
<dbReference type="OrthoDB" id="4556415at2"/>
<reference evidence="2 3" key="1">
    <citation type="submission" date="2016-10" db="EMBL/GenBank/DDBJ databases">
        <authorList>
            <person name="de Groot N.N."/>
        </authorList>
    </citation>
    <scope>NUCLEOTIDE SEQUENCE [LARGE SCALE GENOMIC DNA]</scope>
    <source>
        <strain evidence="2 3">CGMCC 1.7056</strain>
    </source>
</reference>
<evidence type="ECO:0000313" key="3">
    <source>
        <dbReference type="Proteomes" id="UP000198832"/>
    </source>
</evidence>
<dbReference type="STRING" id="574651.SAMN04487968_1126"/>
<sequence length="115" mass="12134">MTGLAWLVLGLVFLDELLACAGAAVVGWALPAPWLLVWLLPALVVAVWWSFASPKAPYGGPVVRPVVKVLVFGLVSLGLWLAGQPGWAVALLVFSVVVNGLAQLRFVRAVEPHGA</sequence>
<keyword evidence="1" id="KW-1133">Transmembrane helix</keyword>
<accession>A0A1I1MAD5</accession>
<gene>
    <name evidence="2" type="ORF">SAMN04487968_1126</name>
</gene>
<feature type="transmembrane region" description="Helical" evidence="1">
    <location>
        <begin position="87"/>
        <end position="107"/>
    </location>
</feature>
<feature type="transmembrane region" description="Helical" evidence="1">
    <location>
        <begin position="63"/>
        <end position="81"/>
    </location>
</feature>
<organism evidence="2 3">
    <name type="scientific">Nocardioides terrae</name>
    <dbReference type="NCBI Taxonomy" id="574651"/>
    <lineage>
        <taxon>Bacteria</taxon>
        <taxon>Bacillati</taxon>
        <taxon>Actinomycetota</taxon>
        <taxon>Actinomycetes</taxon>
        <taxon>Propionibacteriales</taxon>
        <taxon>Nocardioidaceae</taxon>
        <taxon>Nocardioides</taxon>
    </lineage>
</organism>
<keyword evidence="1" id="KW-0812">Transmembrane</keyword>
<dbReference type="Pfam" id="PF10823">
    <property type="entry name" value="DUF2568"/>
    <property type="match status" value="1"/>
</dbReference>